<dbReference type="Proteomes" id="UP000887579">
    <property type="component" value="Unplaced"/>
</dbReference>
<protein>
    <submittedName>
        <fullName evidence="2">Endonuclease/exonuclease/phosphatase domain-containing protein</fullName>
    </submittedName>
</protein>
<accession>A0AC34FGN8</accession>
<name>A0AC34FGN8_9BILA</name>
<dbReference type="WBParaSite" id="ES5_v2.g16527.t1">
    <property type="protein sequence ID" value="ES5_v2.g16527.t1"/>
    <property type="gene ID" value="ES5_v2.g16527"/>
</dbReference>
<evidence type="ECO:0000313" key="1">
    <source>
        <dbReference type="Proteomes" id="UP000887579"/>
    </source>
</evidence>
<reference evidence="2" key="1">
    <citation type="submission" date="2022-11" db="UniProtKB">
        <authorList>
            <consortium name="WormBaseParasite"/>
        </authorList>
    </citation>
    <scope>IDENTIFICATION</scope>
</reference>
<sequence>MNTTPKRRIYTPADVRQLIGEKRSRQTRIVHHPRYPQNPVKNQRFEEHIDALSFYVFKLKGVTLRSLDLIPSVPPVKIDNYKSFFVLSYNVLCQTTFEKHKHLYGHLLHLKYGWQDRWNILSNELANLQSDIYCLQGVQKQRAVACYKVLFDKKGMNVFFTGRGQTKGDGCAIYWNPKKFEAIEKISINLDYKVENLDRSNVAQLICFKHIPTEKELIVVNSHLLYDPDRGDIKVYQLAVIIAHIQKARTKNQSIIFCGDLNIYPNSPIYKLIMEGKLNCRETYCVPKSMSGQQHMFNQYAMQNFKIPKETKITNNCIILEDYCNARASATLTHSICFESVYSHYTHSKEKEVTAFGFLYNFNSDYIFYSVEKKEIVQENVTKVVEGGLFLHRRLSLPDAKTMEQFSGPLPYFASGYVQRDNIADTKKWINKSANK</sequence>
<organism evidence="1 2">
    <name type="scientific">Panagrolaimus sp. ES5</name>
    <dbReference type="NCBI Taxonomy" id="591445"/>
    <lineage>
        <taxon>Eukaryota</taxon>
        <taxon>Metazoa</taxon>
        <taxon>Ecdysozoa</taxon>
        <taxon>Nematoda</taxon>
        <taxon>Chromadorea</taxon>
        <taxon>Rhabditida</taxon>
        <taxon>Tylenchina</taxon>
        <taxon>Panagrolaimomorpha</taxon>
        <taxon>Panagrolaimoidea</taxon>
        <taxon>Panagrolaimidae</taxon>
        <taxon>Panagrolaimus</taxon>
    </lineage>
</organism>
<evidence type="ECO:0000313" key="2">
    <source>
        <dbReference type="WBParaSite" id="ES5_v2.g16527.t1"/>
    </source>
</evidence>
<proteinExistence type="predicted"/>